<evidence type="ECO:0008006" key="3">
    <source>
        <dbReference type="Google" id="ProtNLM"/>
    </source>
</evidence>
<reference evidence="1 2" key="1">
    <citation type="submission" date="2018-03" db="EMBL/GenBank/DDBJ databases">
        <authorList>
            <person name="Keele B.F."/>
        </authorList>
    </citation>
    <scope>NUCLEOTIDE SEQUENCE [LARGE SCALE GENOMIC DNA]</scope>
    <source>
        <strain evidence="1 2">CECT 8599</strain>
    </source>
</reference>
<evidence type="ECO:0000313" key="1">
    <source>
        <dbReference type="EMBL" id="SPH22864.1"/>
    </source>
</evidence>
<dbReference type="OrthoDB" id="7876689at2"/>
<proteinExistence type="predicted"/>
<name>A0A2R8BID4_9RHOB</name>
<protein>
    <recommendedName>
        <fullName evidence="3">Beta-barrel assembly machine subunit BamF</fullName>
    </recommendedName>
</protein>
<dbReference type="InterPro" id="IPR021395">
    <property type="entry name" value="DUF3035"/>
</dbReference>
<dbReference type="AlphaFoldDB" id="A0A2R8BID4"/>
<keyword evidence="2" id="KW-1185">Reference proteome</keyword>
<dbReference type="PROSITE" id="PS51257">
    <property type="entry name" value="PROKAR_LIPOPROTEIN"/>
    <property type="match status" value="1"/>
</dbReference>
<accession>A0A2R8BID4</accession>
<organism evidence="1 2">
    <name type="scientific">Ascidiaceihabitans donghaensis</name>
    <dbReference type="NCBI Taxonomy" id="1510460"/>
    <lineage>
        <taxon>Bacteria</taxon>
        <taxon>Pseudomonadati</taxon>
        <taxon>Pseudomonadota</taxon>
        <taxon>Alphaproteobacteria</taxon>
        <taxon>Rhodobacterales</taxon>
        <taxon>Paracoccaceae</taxon>
        <taxon>Ascidiaceihabitans</taxon>
    </lineage>
</organism>
<evidence type="ECO:0000313" key="2">
    <source>
        <dbReference type="Proteomes" id="UP000244880"/>
    </source>
</evidence>
<sequence length="166" mass="17810">MRFVVTAVLMLAITGCANTGLRDLRGSGDGPDEFIINPAKPLETPESYAALPAPTPGANNITDPTPLQDGAIVVGGRRTSAAAAVPARDGAVVSHASRFGVTRGIRSQLASEDEDFRKRRGRLTQYRIVPVDRYNQVYKRQAIDPDRVATQYRRAGVPTPTAPPSN</sequence>
<dbReference type="Proteomes" id="UP000244880">
    <property type="component" value="Unassembled WGS sequence"/>
</dbReference>
<dbReference type="Pfam" id="PF11233">
    <property type="entry name" value="DUF3035"/>
    <property type="match status" value="1"/>
</dbReference>
<dbReference type="EMBL" id="OMOR01000001">
    <property type="protein sequence ID" value="SPH22864.1"/>
    <property type="molecule type" value="Genomic_DNA"/>
</dbReference>
<dbReference type="RefSeq" id="WP_108829759.1">
    <property type="nucleotide sequence ID" value="NZ_OMOR01000001.1"/>
</dbReference>
<gene>
    <name evidence="1" type="ORF">ASD8599_03611</name>
</gene>